<evidence type="ECO:0000313" key="1">
    <source>
        <dbReference type="EMBL" id="NMO97278.1"/>
    </source>
</evidence>
<dbReference type="EMBL" id="JABBPN010000016">
    <property type="protein sequence ID" value="NMO97278.1"/>
    <property type="molecule type" value="Genomic_DNA"/>
</dbReference>
<keyword evidence="2" id="KW-1185">Reference proteome</keyword>
<dbReference type="AlphaFoldDB" id="A0A848M7V1"/>
<dbReference type="Proteomes" id="UP000565468">
    <property type="component" value="Unassembled WGS sequence"/>
</dbReference>
<comment type="caution">
    <text evidence="1">The sequence shown here is derived from an EMBL/GenBank/DDBJ whole genome shotgun (WGS) entry which is preliminary data.</text>
</comment>
<sequence>MLNVVLLLMSMLSTFSGGPNLEPAIDAGIKSPVVHAALTFEPAKATYSPAEEVVTLNEIALTDRIEDVIRKKGEPLEITVEPLLETTDYHYEDMTIGFSNGLTEFVHVTPAANFIEVNGLSVPMIPGEIVAAFGEPYYEGEDGIVYVWNHQAIKVYLDQQSGEISGVDLFVDYSQ</sequence>
<organism evidence="1 2">
    <name type="scientific">Paenibacillus lemnae</name>
    <dbReference type="NCBI Taxonomy" id="1330551"/>
    <lineage>
        <taxon>Bacteria</taxon>
        <taxon>Bacillati</taxon>
        <taxon>Bacillota</taxon>
        <taxon>Bacilli</taxon>
        <taxon>Bacillales</taxon>
        <taxon>Paenibacillaceae</taxon>
        <taxon>Paenibacillus</taxon>
    </lineage>
</organism>
<dbReference type="RefSeq" id="WP_169506059.1">
    <property type="nucleotide sequence ID" value="NZ_JABBPN010000016.1"/>
</dbReference>
<protein>
    <submittedName>
        <fullName evidence="1">Uncharacterized protein</fullName>
    </submittedName>
</protein>
<reference evidence="1 2" key="1">
    <citation type="submission" date="2020-04" db="EMBL/GenBank/DDBJ databases">
        <title>Paenibacillus algicola sp. nov., a novel marine bacterium producing alginate lyase.</title>
        <authorList>
            <person name="Huang H."/>
        </authorList>
    </citation>
    <scope>NUCLEOTIDE SEQUENCE [LARGE SCALE GENOMIC DNA]</scope>
    <source>
        <strain evidence="1 2">L7-75</strain>
    </source>
</reference>
<accession>A0A848M7V1</accession>
<name>A0A848M7V1_PAELE</name>
<gene>
    <name evidence="1" type="ORF">HII30_16050</name>
</gene>
<proteinExistence type="predicted"/>
<evidence type="ECO:0000313" key="2">
    <source>
        <dbReference type="Proteomes" id="UP000565468"/>
    </source>
</evidence>